<sequence>MALSALHSDIGIVKSAALKGSWKKTQPHPVLFRFSKHAQERNRKTGGYTVSAHCLKQACNHEEKTTDFGLTDKVAVVTGASAGIGLAVARGLAAEGADLVLVARQAERLNEAAQALSSEFGIRAVGAAADIATSGGVDAVLEMTTREFGGADILINNAGTGSNETIMEADDSKWQFYWDLHVMAAVRLARGLVPGMKSRGGGVILHNASICAAQPLWYEPIYNVTKAALMMFSKTLSTEVIKDNIRVNYVNPGLILTPDWIKTAKQLTEETGGDWEAYLQSVADSMEF</sequence>
<protein>
    <submittedName>
        <fullName evidence="6">SDR family NAD(P)-dependent oxidoreductase</fullName>
    </submittedName>
</protein>
<name>A0ABX0JSP6_9PROT</name>
<dbReference type="SUPFAM" id="SSF51735">
    <property type="entry name" value="NAD(P)-binding Rossmann-fold domains"/>
    <property type="match status" value="1"/>
</dbReference>
<evidence type="ECO:0000256" key="2">
    <source>
        <dbReference type="ARBA" id="ARBA00022797"/>
    </source>
</evidence>
<dbReference type="InterPro" id="IPR020904">
    <property type="entry name" value="Sc_DH/Rdtase_CS"/>
</dbReference>
<dbReference type="PROSITE" id="PS00061">
    <property type="entry name" value="ADH_SHORT"/>
    <property type="match status" value="1"/>
</dbReference>
<dbReference type="PANTHER" id="PTHR43943:SF17">
    <property type="entry name" value="3-PHENYLPROPIONATE-DIHYDRODIOL_CINNAMIC ACID-DIHYDRODIOL DEHYDROGENASE"/>
    <property type="match status" value="1"/>
</dbReference>
<organism evidence="6 7">
    <name type="scientific">Acetobacter musti</name>
    <dbReference type="NCBI Taxonomy" id="864732"/>
    <lineage>
        <taxon>Bacteria</taxon>
        <taxon>Pseudomonadati</taxon>
        <taxon>Pseudomonadota</taxon>
        <taxon>Alphaproteobacteria</taxon>
        <taxon>Acetobacterales</taxon>
        <taxon>Acetobacteraceae</taxon>
        <taxon>Acetobacter</taxon>
    </lineage>
</organism>
<dbReference type="Pfam" id="PF00106">
    <property type="entry name" value="adh_short"/>
    <property type="match status" value="1"/>
</dbReference>
<evidence type="ECO:0000256" key="3">
    <source>
        <dbReference type="ARBA" id="ARBA00023002"/>
    </source>
</evidence>
<keyword evidence="4" id="KW-0520">NAD</keyword>
<dbReference type="InterPro" id="IPR036291">
    <property type="entry name" value="NAD(P)-bd_dom_sf"/>
</dbReference>
<keyword evidence="2" id="KW-0058">Aromatic hydrocarbons catabolism</keyword>
<gene>
    <name evidence="6" type="ORF">GOB93_18030</name>
</gene>
<dbReference type="PANTHER" id="PTHR43943">
    <property type="entry name" value="DEHYDROGENASE/REDUCTASE (SDR FAMILY) MEMBER 4"/>
    <property type="match status" value="1"/>
</dbReference>
<dbReference type="InterPro" id="IPR002347">
    <property type="entry name" value="SDR_fam"/>
</dbReference>
<dbReference type="Proteomes" id="UP000635278">
    <property type="component" value="Unassembled WGS sequence"/>
</dbReference>
<reference evidence="6 7" key="1">
    <citation type="journal article" date="2020" name="Int. J. Syst. Evol. Microbiol.">
        <title>Novel acetic acid bacteria from cider fermentations: Acetobacter conturbans sp. nov. and Acetobacter fallax sp. nov.</title>
        <authorList>
            <person name="Sombolestani A.S."/>
            <person name="Cleenwerck I."/>
            <person name="Cnockaert M."/>
            <person name="Borremans W."/>
            <person name="Wieme A.D."/>
            <person name="De Vuyst L."/>
            <person name="Vandamme P."/>
        </authorList>
    </citation>
    <scope>NUCLEOTIDE SEQUENCE [LARGE SCALE GENOMIC DNA]</scope>
    <source>
        <strain evidence="6 7">LMG 30640</strain>
    </source>
</reference>
<accession>A0ABX0JSP6</accession>
<keyword evidence="3" id="KW-0560">Oxidoreductase</keyword>
<comment type="similarity">
    <text evidence="1 5">Belongs to the short-chain dehydrogenases/reductases (SDR) family.</text>
</comment>
<dbReference type="Gene3D" id="3.40.50.720">
    <property type="entry name" value="NAD(P)-binding Rossmann-like Domain"/>
    <property type="match status" value="1"/>
</dbReference>
<proteinExistence type="inferred from homology"/>
<dbReference type="PRINTS" id="PR00080">
    <property type="entry name" value="SDRFAMILY"/>
</dbReference>
<comment type="caution">
    <text evidence="6">The sequence shown here is derived from an EMBL/GenBank/DDBJ whole genome shotgun (WGS) entry which is preliminary data.</text>
</comment>
<evidence type="ECO:0000256" key="4">
    <source>
        <dbReference type="ARBA" id="ARBA00023027"/>
    </source>
</evidence>
<evidence type="ECO:0000313" key="7">
    <source>
        <dbReference type="Proteomes" id="UP000635278"/>
    </source>
</evidence>
<dbReference type="PRINTS" id="PR00081">
    <property type="entry name" value="GDHRDH"/>
</dbReference>
<dbReference type="EMBL" id="WOTB01000037">
    <property type="protein sequence ID" value="NHN86513.1"/>
    <property type="molecule type" value="Genomic_DNA"/>
</dbReference>
<evidence type="ECO:0000313" key="6">
    <source>
        <dbReference type="EMBL" id="NHN86513.1"/>
    </source>
</evidence>
<evidence type="ECO:0000256" key="5">
    <source>
        <dbReference type="RuleBase" id="RU000363"/>
    </source>
</evidence>
<keyword evidence="7" id="KW-1185">Reference proteome</keyword>
<evidence type="ECO:0000256" key="1">
    <source>
        <dbReference type="ARBA" id="ARBA00006484"/>
    </source>
</evidence>